<name>A0ABN7RCT9_9BACT</name>
<evidence type="ECO:0000313" key="1">
    <source>
        <dbReference type="EMBL" id="CAG5069941.1"/>
    </source>
</evidence>
<keyword evidence="2" id="KW-1185">Reference proteome</keyword>
<evidence type="ECO:0000313" key="2">
    <source>
        <dbReference type="Proteomes" id="UP000679725"/>
    </source>
</evidence>
<dbReference type="EMBL" id="CAJRAU010000003">
    <property type="protein sequence ID" value="CAG5069941.1"/>
    <property type="molecule type" value="Genomic_DNA"/>
</dbReference>
<organism evidence="1 2">
    <name type="scientific">Dyadobacter linearis</name>
    <dbReference type="NCBI Taxonomy" id="2823330"/>
    <lineage>
        <taxon>Bacteria</taxon>
        <taxon>Pseudomonadati</taxon>
        <taxon>Bacteroidota</taxon>
        <taxon>Cytophagia</taxon>
        <taxon>Cytophagales</taxon>
        <taxon>Spirosomataceae</taxon>
        <taxon>Dyadobacter</taxon>
    </lineage>
</organism>
<comment type="caution">
    <text evidence="1">The sequence shown here is derived from an EMBL/GenBank/DDBJ whole genome shotgun (WGS) entry which is preliminary data.</text>
</comment>
<dbReference type="Proteomes" id="UP000679725">
    <property type="component" value="Unassembled WGS sequence"/>
</dbReference>
<sequence length="248" mass="28016">MKFSPQQDQHMPKKQPKNQLLLDFSVRGNRIVLHLGQVESQRLGDQLFEGLINGDWMIEPAGEVADISYAQDIVHQIGHKLPYPEGIKIAQLHKADPGFKGFSAIYRQKGWVFVNAKSDINERNYHIHLLTVSLGLHTLYTNTASLAARSEQLIFEALLPYKEVESFFRNDIFKIPDALASDIAGFFKVPYPMVLKRALALKIITDEQYRNFMTANPAAASKPRELFISKDGSIDDLEAQLFSGSLED</sequence>
<proteinExistence type="predicted"/>
<accession>A0ABN7RCT9</accession>
<gene>
    <name evidence="1" type="ORF">DYBT9623_02681</name>
</gene>
<reference evidence="1 2" key="1">
    <citation type="submission" date="2021-04" db="EMBL/GenBank/DDBJ databases">
        <authorList>
            <person name="Rodrigo-Torres L."/>
            <person name="Arahal R. D."/>
            <person name="Lucena T."/>
        </authorList>
    </citation>
    <scope>NUCLEOTIDE SEQUENCE [LARGE SCALE GENOMIC DNA]</scope>
    <source>
        <strain evidence="1 2">CECT 9623</strain>
    </source>
</reference>
<protein>
    <submittedName>
        <fullName evidence="1">Uncharacterized protein</fullName>
    </submittedName>
</protein>